<feature type="transmembrane region" description="Helical" evidence="14">
    <location>
        <begin position="1175"/>
        <end position="1197"/>
    </location>
</feature>
<comment type="cofactor">
    <cofactor evidence="1">
        <name>Zn(2+)</name>
        <dbReference type="ChEBI" id="CHEBI:29105"/>
    </cofactor>
</comment>
<dbReference type="InterPro" id="IPR047151">
    <property type="entry name" value="RNZ2-like"/>
</dbReference>
<feature type="domain" description="Metallo-beta-lactamase" evidence="15">
    <location>
        <begin position="2218"/>
        <end position="2430"/>
    </location>
</feature>
<evidence type="ECO:0000256" key="7">
    <source>
        <dbReference type="ARBA" id="ARBA00022759"/>
    </source>
</evidence>
<name>A0A8T1UK76_9STRA</name>
<dbReference type="PANTHER" id="PTHR12553">
    <property type="entry name" value="ZINC PHOSPHODIESTERASE ELAC PROTEIN 2"/>
    <property type="match status" value="1"/>
</dbReference>
<sequence length="2514" mass="280688">MRPILLKGHSRSLTMIKYNREGDLLFSCAKDHTPNLWYSDTGERIGTYVGHSGAVWACDVSYHSERLLTAAADATVKLWDVQSGEELFSFPHTGPARSVNFSTGDKFFVSVADKFSDRPAAVYVYELADDVANQSAEPVLTITNHGHEGRITGAYWMPLNKAIMTTGGDGTIKLFDPKTGQLLESHDIHTGEITNVAFNKSKTLAITSSKDNTAKLLDVETLKVLKVYETDRPVNSAAISPIKEHVVLGGGQEAMTATMEEAMHFLDELKDKYLHQVEQAIEDWDYQDFAPDKRCALLDNEEEINSRDDPDESLATSPTPKSVRKSWVGLTPDAELDNIDCGQTAANVCSYEAKLVAICTPPGGILGIPDAESVQRLFAQIPRLDAANVALAFSERLQDDGAQRSWQVRAKAVVLMQMLVEIKPFAGRYLPAFAANSTLMQQLEVLRTGTHKQVIREGARKLLSLIRSNGTNPALVPKESPTKPHVRHVQLGGKRQKSPKPVQPPQIKQQPSMSPGKLAVNKVFKPELVMSKSTALLVQSPRPSLVISPKVSLAVQASWRRRNSVTKSEHEDENLMPFQKPTSTTASKEIRNSSIYGASKQVGGTARQTSITSSNARLDSGSLSAFSFVQKRSKKSAGRRVKSPSLTAEPSVERQQRSSSVLWLKLNFTIKTARLQTLKRQKYQHLQEEALLKARGLLKNWEDGPVVLTEDLYSLARSEQEAQELLNYTPEALALRFSLRNHPDVIDAVKQLWCVELPRDEMGCIDQHGYASLFRRIGRSLEPDATKRRLRRMEKTIKEDWSRDSKGESVMSFATFFDSVFELADLWCETIDVDEYIAFLRRLVLRIKAIDNDAESSEEESPSEGDDDEDLSSGSDTDDSDEEDTPISLPSPKIPTHSISAALARQRQGEIRRVHVQPMKSNVGASSAAVAGMEPRVAFLNDSDANQQLITSKQYARNVMITSKYTAVSFVPKTIFEFFRVVANVYFLLIALLQLATPWSPTNRFTTAGPLLFVLLVTMVKQGSEDFKRHQADEKQNCRSCRIINTAGQTEMIAWQDLQVGQLVCVENHEELPADVVILATSEEEGSLRHNSLGGESCMEIQSPKKLCVLQLYVDYGAPSSTNSQTTNSTPSQGEYYFARAIEARQQCRSETKLLQNSRAAPSKQSKLYRTANRCMLLIFTTMFGLCLASAIAAASWSQKNASRLWYLPFIKEADQADDFIVNFFTFLILYNNLVPISLYVSLDIIKVLQANRITGDSKMMYDGVHAVARTSELNEELGQVEYVFSDKTGTLTCNVMEFLLTIEEYKHYNEAYVAASTALEDREAKLDACAEMIEKNMQLLGVTAIEDKLQEGVPSAIFDLAQAGIKVWVLTGDREETAINIGHACRLINDKMQLLYVNAERVEALSAQLDALYETPEIQRLIRGDTVADNLAMRICKVIRYSFYKNIALVISLFVFNFYNGQSGAPLFESFVMAGWNFFLALPIIVIGVFDQDISEDVVLMFPQLYRRGQDDCDLNMHVFTKTILNSVGHAIICFFGCYAGTLHTNYGLYVIGTLFYTVLLGAMNLKVSLLALNWNKYHLTVMTFSTWLFIFFLLVYPQFTFMSYDMFGVPMFMIRLQRYWTLLLLCPVAAMLVDFTATAAQQQFRPRAEDILREKFRPSKSKRVSDVVAPMTQNSSPSVDKLFVAEQSADEDNRSDTKDSKPNTFVVTAQPPSPNRRSSSTTNLATYDSFKGGLPQPQARSSFAFNGLDQPPGRQASGDQPFQEAVTMRVLSVQSVETTPSLLLSTETRRFLFNVGDGTQRLCMEHHVRLAKLQRVFLTELRSHTVGGLPGMVLTVSDTGKPGLHVHGPPNTKQYLKATRHFLHRPEFKLEASEVLPIGTEEKKKEIKSCYQDDEVLVHAVAIVKPRAGAKRKLNGSPMSEGEENHVSVSYVVETRPQRGKFLVEKALALGVPKGKLFGQLHQGKDVTLSDGKVVKSSDCVLPSVPAAACVVVSCPTIAHVDALVSSEGFNRYREVDEKAQVQVEVVYHLGSLEVLRHPKYAEWTRSFGGQARHVLLGHDACAQKTVYRASAKLQAQLHVVFPRAFPSNEAHELRDTIEPFSRVPDSTLELTDTSKLVLGESMLKFILSPQARRGFDSSSCWPRLDFAEIRESVAEIAAEEPGDLSSKKLDEDLVDGRITFLGTGCAIPSKYRNVTGMYLELPTGNEEETWAGMMLDCGEGSLGQMYRYVGGDKRRLQELVDRLKCVWISHNHADHHLGLLRLLSSRVSTMEPLLVIGPTPLQFWLDEYSAQDPTVRGKYSFVENYRFDESDSRSEEVESHAEAARVRAWLRETLNISQLECVPVKHALQSYAVVLTFVDGAKLAFSGDCRPSDKLAEKAKDAFLIVHEATFEDELTKEAKDKAHCTMAEAIQVGRQANARHLLLTHFSQRYPKMAVMSSTSEDIESSMAVLTAIDLLSLRFRELRQPQLMDVCVQLMTQDDEDDDAAAASLKAQQEREERKKLKSIERGEE</sequence>
<keyword evidence="6" id="KW-0479">Metal-binding</keyword>
<dbReference type="GO" id="GO:0042781">
    <property type="term" value="F:3'-tRNA processing endoribonuclease activity"/>
    <property type="evidence" value="ECO:0007669"/>
    <property type="project" value="InterPro"/>
</dbReference>
<feature type="repeat" description="WD" evidence="12">
    <location>
        <begin position="48"/>
        <end position="89"/>
    </location>
</feature>
<dbReference type="InterPro" id="IPR001279">
    <property type="entry name" value="Metallo-B-lactamas"/>
</dbReference>
<evidence type="ECO:0000256" key="2">
    <source>
        <dbReference type="ARBA" id="ARBA00004370"/>
    </source>
</evidence>
<dbReference type="InterPro" id="IPR019775">
    <property type="entry name" value="WD40_repeat_CS"/>
</dbReference>
<evidence type="ECO:0000256" key="1">
    <source>
        <dbReference type="ARBA" id="ARBA00001947"/>
    </source>
</evidence>
<feature type="transmembrane region" description="Helical" evidence="14">
    <location>
        <begin position="978"/>
        <end position="996"/>
    </location>
</feature>
<keyword evidence="10 14" id="KW-1133">Transmembrane helix</keyword>
<dbReference type="SMART" id="SM00320">
    <property type="entry name" value="WD40"/>
    <property type="match status" value="5"/>
</dbReference>
<feature type="compositionally biased region" description="Basic and acidic residues" evidence="13">
    <location>
        <begin position="2497"/>
        <end position="2514"/>
    </location>
</feature>
<feature type="compositionally biased region" description="Polar residues" evidence="13">
    <location>
        <begin position="580"/>
        <end position="596"/>
    </location>
</feature>
<feature type="repeat" description="WD" evidence="12">
    <location>
        <begin position="6"/>
        <end position="47"/>
    </location>
</feature>
<dbReference type="Pfam" id="PF16209">
    <property type="entry name" value="PhoLip_ATPase_N"/>
    <property type="match status" value="1"/>
</dbReference>
<dbReference type="Pfam" id="PF16212">
    <property type="entry name" value="PhoLip_ATPase_C"/>
    <property type="match status" value="1"/>
</dbReference>
<feature type="transmembrane region" description="Helical" evidence="14">
    <location>
        <begin position="1444"/>
        <end position="1460"/>
    </location>
</feature>
<organism evidence="19 20">
    <name type="scientific">Phytophthora cactorum</name>
    <dbReference type="NCBI Taxonomy" id="29920"/>
    <lineage>
        <taxon>Eukaryota</taxon>
        <taxon>Sar</taxon>
        <taxon>Stramenopiles</taxon>
        <taxon>Oomycota</taxon>
        <taxon>Peronosporomycetes</taxon>
        <taxon>Peronosporales</taxon>
        <taxon>Peronosporaceae</taxon>
        <taxon>Phytophthora</taxon>
    </lineage>
</organism>
<accession>A0A8T1UK76</accession>
<feature type="transmembrane region" description="Helical" evidence="14">
    <location>
        <begin position="1579"/>
        <end position="1601"/>
    </location>
</feature>
<gene>
    <name evidence="19" type="ORF">JG687_00007267</name>
</gene>
<keyword evidence="7" id="KW-0255">Endonuclease</keyword>
<feature type="transmembrane region" description="Helical" evidence="14">
    <location>
        <begin position="1549"/>
        <end position="1567"/>
    </location>
</feature>
<feature type="domain" description="P-type ATPase C-terminal" evidence="18">
    <location>
        <begin position="1434"/>
        <end position="1648"/>
    </location>
</feature>
<dbReference type="PROSITE" id="PS00678">
    <property type="entry name" value="WD_REPEATS_1"/>
    <property type="match status" value="1"/>
</dbReference>
<keyword evidence="5" id="KW-0540">Nuclease</keyword>
<feature type="region of interest" description="Disordered" evidence="13">
    <location>
        <begin position="472"/>
        <end position="515"/>
    </location>
</feature>
<comment type="caution">
    <text evidence="19">The sequence shown here is derived from an EMBL/GenBank/DDBJ whole genome shotgun (WGS) entry which is preliminary data.</text>
</comment>
<evidence type="ECO:0000313" key="19">
    <source>
        <dbReference type="EMBL" id="KAG6962222.1"/>
    </source>
</evidence>
<dbReference type="VEuPathDB" id="FungiDB:PC110_g12598"/>
<feature type="domain" description="P-type ATPase N-terminal" evidence="17">
    <location>
        <begin position="940"/>
        <end position="1007"/>
    </location>
</feature>
<evidence type="ECO:0000256" key="14">
    <source>
        <dbReference type="SAM" id="Phobius"/>
    </source>
</evidence>
<keyword evidence="8" id="KW-0378">Hydrolase</keyword>
<keyword evidence="11 14" id="KW-0472">Membrane</keyword>
<comment type="subcellular location">
    <subcellularLocation>
        <location evidence="2">Membrane</location>
    </subcellularLocation>
</comment>
<evidence type="ECO:0000256" key="3">
    <source>
        <dbReference type="ARBA" id="ARBA00022692"/>
    </source>
</evidence>
<dbReference type="VEuPathDB" id="FungiDB:PC110_g12597"/>
<dbReference type="VEuPathDB" id="FungiDB:PC110_g12594"/>
<protein>
    <recommendedName>
        <fullName evidence="21">Eukaryotic translation initiation factor 3 subunit I</fullName>
    </recommendedName>
</protein>
<keyword evidence="9" id="KW-0862">Zinc</keyword>
<dbReference type="InterPro" id="IPR032631">
    <property type="entry name" value="P-type_ATPase_N"/>
</dbReference>
<dbReference type="Pfam" id="PF12706">
    <property type="entry name" value="Lactamase_B_2"/>
    <property type="match status" value="1"/>
</dbReference>
<dbReference type="PROSITE" id="PS50082">
    <property type="entry name" value="WD_REPEATS_2"/>
    <property type="match status" value="4"/>
</dbReference>
<feature type="domain" description="tRNase Z endonuclease" evidence="16">
    <location>
        <begin position="1772"/>
        <end position="1830"/>
    </location>
</feature>
<dbReference type="GO" id="GO:0005852">
    <property type="term" value="C:eukaryotic translation initiation factor 3 complex"/>
    <property type="evidence" value="ECO:0007669"/>
    <property type="project" value="InterPro"/>
</dbReference>
<dbReference type="CDD" id="cd00200">
    <property type="entry name" value="WD40"/>
    <property type="match status" value="1"/>
</dbReference>
<evidence type="ECO:0000259" key="15">
    <source>
        <dbReference type="Pfam" id="PF12706"/>
    </source>
</evidence>
<evidence type="ECO:0000259" key="18">
    <source>
        <dbReference type="Pfam" id="PF16212"/>
    </source>
</evidence>
<feature type="region of interest" description="Disordered" evidence="13">
    <location>
        <begin position="302"/>
        <end position="326"/>
    </location>
</feature>
<feature type="region of interest" description="Disordered" evidence="13">
    <location>
        <begin position="1689"/>
        <end position="1762"/>
    </location>
</feature>
<feature type="repeat" description="WD" evidence="12">
    <location>
        <begin position="144"/>
        <end position="185"/>
    </location>
</feature>
<evidence type="ECO:0000313" key="20">
    <source>
        <dbReference type="Proteomes" id="UP000688947"/>
    </source>
</evidence>
<feature type="compositionally biased region" description="Acidic residues" evidence="13">
    <location>
        <begin position="853"/>
        <end position="885"/>
    </location>
</feature>
<evidence type="ECO:0008006" key="21">
    <source>
        <dbReference type="Google" id="ProtNLM"/>
    </source>
</evidence>
<feature type="compositionally biased region" description="Basic and acidic residues" evidence="13">
    <location>
        <begin position="1693"/>
        <end position="1703"/>
    </location>
</feature>
<evidence type="ECO:0000259" key="17">
    <source>
        <dbReference type="Pfam" id="PF16209"/>
    </source>
</evidence>
<dbReference type="InterPro" id="IPR018303">
    <property type="entry name" value="ATPase_P-typ_P_site"/>
</dbReference>
<feature type="repeat" description="WD" evidence="12">
    <location>
        <begin position="186"/>
        <end position="227"/>
    </location>
</feature>
<dbReference type="OrthoDB" id="527344at2759"/>
<feature type="transmembrane region" description="Helical" evidence="14">
    <location>
        <begin position="1220"/>
        <end position="1243"/>
    </location>
</feature>
<dbReference type="GO" id="GO:0016020">
    <property type="term" value="C:membrane"/>
    <property type="evidence" value="ECO:0007669"/>
    <property type="project" value="UniProtKB-SubCell"/>
</dbReference>
<feature type="transmembrane region" description="Helical" evidence="14">
    <location>
        <begin position="1472"/>
        <end position="1491"/>
    </location>
</feature>
<feature type="transmembrane region" description="Helical" evidence="14">
    <location>
        <begin position="1525"/>
        <end position="1543"/>
    </location>
</feature>
<dbReference type="GO" id="GO:0005739">
    <property type="term" value="C:mitochondrion"/>
    <property type="evidence" value="ECO:0007669"/>
    <property type="project" value="TreeGrafter"/>
</dbReference>
<evidence type="ECO:0000259" key="16">
    <source>
        <dbReference type="Pfam" id="PF13691"/>
    </source>
</evidence>
<dbReference type="Proteomes" id="UP000688947">
    <property type="component" value="Unassembled WGS sequence"/>
</dbReference>
<evidence type="ECO:0000256" key="9">
    <source>
        <dbReference type="ARBA" id="ARBA00022833"/>
    </source>
</evidence>
<keyword evidence="4" id="KW-0819">tRNA processing</keyword>
<dbReference type="PROSITE" id="PS00154">
    <property type="entry name" value="ATPASE_E1_E2"/>
    <property type="match status" value="1"/>
</dbReference>
<keyword evidence="3 14" id="KW-0812">Transmembrane</keyword>
<evidence type="ECO:0000256" key="6">
    <source>
        <dbReference type="ARBA" id="ARBA00022723"/>
    </source>
</evidence>
<dbReference type="GO" id="GO:0003743">
    <property type="term" value="F:translation initiation factor activity"/>
    <property type="evidence" value="ECO:0007669"/>
    <property type="project" value="InterPro"/>
</dbReference>
<keyword evidence="12" id="KW-0853">WD repeat</keyword>
<dbReference type="InterPro" id="IPR001680">
    <property type="entry name" value="WD40_rpt"/>
</dbReference>
<reference evidence="19" key="1">
    <citation type="submission" date="2021-01" db="EMBL/GenBank/DDBJ databases">
        <title>Phytophthora aleatoria, a newly-described species from Pinus radiata is distinct from Phytophthora cactorum isolates based on comparative genomics.</title>
        <authorList>
            <person name="Mcdougal R."/>
            <person name="Panda P."/>
            <person name="Williams N."/>
            <person name="Studholme D.J."/>
        </authorList>
    </citation>
    <scope>NUCLEOTIDE SEQUENCE</scope>
    <source>
        <strain evidence="19">NZFS 3830</strain>
    </source>
</reference>
<dbReference type="VEuPathDB" id="FungiDB:PC110_g1872"/>
<proteinExistence type="predicted"/>
<evidence type="ECO:0000256" key="11">
    <source>
        <dbReference type="ARBA" id="ARBA00023136"/>
    </source>
</evidence>
<evidence type="ECO:0000256" key="5">
    <source>
        <dbReference type="ARBA" id="ARBA00022722"/>
    </source>
</evidence>
<evidence type="ECO:0000256" key="4">
    <source>
        <dbReference type="ARBA" id="ARBA00022694"/>
    </source>
</evidence>
<dbReference type="PANTHER" id="PTHR12553:SF49">
    <property type="entry name" value="ZINC PHOSPHODIESTERASE ELAC PROTEIN 2"/>
    <property type="match status" value="1"/>
</dbReference>
<feature type="region of interest" description="Disordered" evidence="13">
    <location>
        <begin position="2486"/>
        <end position="2514"/>
    </location>
</feature>
<feature type="region of interest" description="Disordered" evidence="13">
    <location>
        <begin position="560"/>
        <end position="613"/>
    </location>
</feature>
<dbReference type="EMBL" id="JAENGZ010000316">
    <property type="protein sequence ID" value="KAG6962222.1"/>
    <property type="molecule type" value="Genomic_DNA"/>
</dbReference>
<dbReference type="Pfam" id="PF24805">
    <property type="entry name" value="EIF3I"/>
    <property type="match status" value="1"/>
</dbReference>
<dbReference type="GO" id="GO:0046872">
    <property type="term" value="F:metal ion binding"/>
    <property type="evidence" value="ECO:0007669"/>
    <property type="project" value="UniProtKB-KW"/>
</dbReference>
<dbReference type="Pfam" id="PF13691">
    <property type="entry name" value="Lactamase_B_4"/>
    <property type="match status" value="1"/>
</dbReference>
<dbReference type="InterPro" id="IPR032630">
    <property type="entry name" value="P_typ_ATPase_c"/>
</dbReference>
<feature type="region of interest" description="Disordered" evidence="13">
    <location>
        <begin position="853"/>
        <end position="895"/>
    </location>
</feature>
<feature type="compositionally biased region" description="Basic residues" evidence="13">
    <location>
        <begin position="484"/>
        <end position="498"/>
    </location>
</feature>
<dbReference type="InterPro" id="IPR027794">
    <property type="entry name" value="tRNase_Z_dom"/>
</dbReference>
<evidence type="ECO:0000256" key="10">
    <source>
        <dbReference type="ARBA" id="ARBA00022989"/>
    </source>
</evidence>
<dbReference type="CDD" id="cd07718">
    <property type="entry name" value="RNaseZ_ELAC1_ELAC2-C-term-like_MBL-fold"/>
    <property type="match status" value="1"/>
</dbReference>
<dbReference type="InterPro" id="IPR027525">
    <property type="entry name" value="eIF3i"/>
</dbReference>
<evidence type="ECO:0000256" key="8">
    <source>
        <dbReference type="ARBA" id="ARBA00022801"/>
    </source>
</evidence>
<evidence type="ECO:0000256" key="12">
    <source>
        <dbReference type="PROSITE-ProRule" id="PRU00221"/>
    </source>
</evidence>
<evidence type="ECO:0000256" key="13">
    <source>
        <dbReference type="SAM" id="MobiDB-lite"/>
    </source>
</evidence>
<dbReference type="PROSITE" id="PS50294">
    <property type="entry name" value="WD_REPEATS_REGION"/>
    <property type="match status" value="2"/>
</dbReference>
<dbReference type="GO" id="GO:1990180">
    <property type="term" value="P:mitochondrial tRNA 3'-end processing"/>
    <property type="evidence" value="ECO:0007669"/>
    <property type="project" value="TreeGrafter"/>
</dbReference>